<dbReference type="AlphaFoldDB" id="A0AA91Q0M1"/>
<dbReference type="Pfam" id="PF10521">
    <property type="entry name" value="Tti2"/>
    <property type="match status" value="1"/>
</dbReference>
<name>A0AA91Q0M1_CLALS</name>
<dbReference type="InterPro" id="IPR018870">
    <property type="entry name" value="Tti2"/>
</dbReference>
<protein>
    <submittedName>
        <fullName evidence="2">Uncharacterized protein</fullName>
    </submittedName>
</protein>
<evidence type="ECO:0000313" key="2">
    <source>
        <dbReference type="EMBL" id="OVF08879.1"/>
    </source>
</evidence>
<dbReference type="KEGG" id="clus:A9F13_07g03718"/>
<accession>A0AA91Q0M1</accession>
<dbReference type="SUPFAM" id="SSF48371">
    <property type="entry name" value="ARM repeat"/>
    <property type="match status" value="1"/>
</dbReference>
<dbReference type="GO" id="GO:0110078">
    <property type="term" value="C:TTT Hsp90 cochaperone complex"/>
    <property type="evidence" value="ECO:0007669"/>
    <property type="project" value="InterPro"/>
</dbReference>
<evidence type="ECO:0000256" key="1">
    <source>
        <dbReference type="ARBA" id="ARBA00034736"/>
    </source>
</evidence>
<comment type="caution">
    <text evidence="2">The sequence shown here is derived from an EMBL/GenBank/DDBJ whole genome shotgun (WGS) entry which is preliminary data.</text>
</comment>
<dbReference type="Proteomes" id="UP000195602">
    <property type="component" value="Unassembled WGS sequence"/>
</dbReference>
<gene>
    <name evidence="2" type="ORF">A9F13_07g03718</name>
</gene>
<evidence type="ECO:0000313" key="3">
    <source>
        <dbReference type="Proteomes" id="UP000195602"/>
    </source>
</evidence>
<comment type="similarity">
    <text evidence="1">Belongs to the TTI2 family.</text>
</comment>
<dbReference type="InterPro" id="IPR016024">
    <property type="entry name" value="ARM-type_fold"/>
</dbReference>
<proteinExistence type="inferred from homology"/>
<sequence length="472" mass="52803">MVFIQEVSPNEPAEVQVLLSSKPVDVERLSVYIQNNALSPDDTGVLISKLEAWLALDVRDEHYHTSKLPYLSLAVTLFRKSTQENSLRLLCLIGAYINPHVKWSNLELANIASSLSVDEISVHMSQFFDFLKPRFLSMRNSKVTSAGYKRDESPIPRGLRPKLGLSSSYEQNTRDTWKRSDDVKALSWVVLLMKVGRRWSGFDHSWPVITTFIINVLDDSDAYYREQGCHLLNIFLSCELGDLLLKSGMVHVFQEALETSLNFLPSLTPAEKSLSLLSATYPTLYSLQHLKKASPMEFVGILDKHILGSISHVQGRHNDAKSNSVLRFLLSQIAIIVTDYIGPSVLGCLSRLIFVLNQLIVNPFVIDTEDGVGVVNAALEAHCAILQVFAKLNNKEGSNLVMSYRYDFIGPWVILCKRVSRFNVGDSQTQALLEKNVALLGDISKSAALGDSLKEDLQQTCLKVAEFKSYVH</sequence>
<reference evidence="2 3" key="1">
    <citation type="submission" date="2017-04" db="EMBL/GenBank/DDBJ databases">
        <title>Draft genome of the yeast Clavispora lusitaniae type strain CBS 6936.</title>
        <authorList>
            <person name="Durrens P."/>
            <person name="Klopp C."/>
            <person name="Biteau N."/>
            <person name="Fitton-Ouhabi V."/>
            <person name="Dementhon K."/>
            <person name="Accoceberry I."/>
            <person name="Sherman D.J."/>
            <person name="Noel T."/>
        </authorList>
    </citation>
    <scope>NUCLEOTIDE SEQUENCE [LARGE SCALE GENOMIC DNA]</scope>
    <source>
        <strain evidence="2 3">CBS 6936</strain>
    </source>
</reference>
<organism evidence="2 3">
    <name type="scientific">Clavispora lusitaniae</name>
    <name type="common">Candida lusitaniae</name>
    <dbReference type="NCBI Taxonomy" id="36911"/>
    <lineage>
        <taxon>Eukaryota</taxon>
        <taxon>Fungi</taxon>
        <taxon>Dikarya</taxon>
        <taxon>Ascomycota</taxon>
        <taxon>Saccharomycotina</taxon>
        <taxon>Pichiomycetes</taxon>
        <taxon>Metschnikowiaceae</taxon>
        <taxon>Clavispora</taxon>
    </lineage>
</organism>
<dbReference type="EMBL" id="LYUB02000007">
    <property type="protein sequence ID" value="OVF08879.1"/>
    <property type="molecule type" value="Genomic_DNA"/>
</dbReference>